<sequence length="365" mass="41391">MDKKPTKEASKKAAKLKLKKRKLINETDLDKSTEVSEGLSGNNDHGSIEGMKSRKKVSKKAAKLKLKKRKSINEAGLDKSTEVNEGFSGNNSRGIMEGDKPSSREPGNRKGMLSSRKKQRRDEANKTDKTSGELPHKYRDTLAETITPGATSSICVKEPNASNAKNEPGSSPRINKKAKKGKKCKTMMERELVKNEGKHLLMPKIKLEENINEIDDAMVDQISAVDEDSSRGMKKWLIEHKQRRPGLKILQQRIDEFIIAHEEEQEQARKEREARATEGGWTVVVHHKGRKKTTEAETGVTVGSVAQAAVMDKMAKKKAQEPASNFYRFQRREAQRNEVMMLQSKFEQDRKRIQQLRAARKFRPY</sequence>
<evidence type="ECO:0000313" key="2">
    <source>
        <dbReference type="Proteomes" id="UP000827976"/>
    </source>
</evidence>
<reference evidence="2" key="1">
    <citation type="journal article" date="2022" name="Nat. Commun.">
        <title>Chromosome evolution and the genetic basis of agronomically important traits in greater yam.</title>
        <authorList>
            <person name="Bredeson J.V."/>
            <person name="Lyons J.B."/>
            <person name="Oniyinde I.O."/>
            <person name="Okereke N.R."/>
            <person name="Kolade O."/>
            <person name="Nnabue I."/>
            <person name="Nwadili C.O."/>
            <person name="Hribova E."/>
            <person name="Parker M."/>
            <person name="Nwogha J."/>
            <person name="Shu S."/>
            <person name="Carlson J."/>
            <person name="Kariba R."/>
            <person name="Muthemba S."/>
            <person name="Knop K."/>
            <person name="Barton G.J."/>
            <person name="Sherwood A.V."/>
            <person name="Lopez-Montes A."/>
            <person name="Asiedu R."/>
            <person name="Jamnadass R."/>
            <person name="Muchugi A."/>
            <person name="Goodstein D."/>
            <person name="Egesi C.N."/>
            <person name="Featherston J."/>
            <person name="Asfaw A."/>
            <person name="Simpson G.G."/>
            <person name="Dolezel J."/>
            <person name="Hendre P.S."/>
            <person name="Van Deynze A."/>
            <person name="Kumar P.L."/>
            <person name="Obidiegwu J.E."/>
            <person name="Bhattacharjee R."/>
            <person name="Rokhsar D.S."/>
        </authorList>
    </citation>
    <scope>NUCLEOTIDE SEQUENCE [LARGE SCALE GENOMIC DNA]</scope>
    <source>
        <strain evidence="2">cv. TDa95/00328</strain>
    </source>
</reference>
<dbReference type="EMBL" id="CM037019">
    <property type="protein sequence ID" value="KAH7672219.1"/>
    <property type="molecule type" value="Genomic_DNA"/>
</dbReference>
<protein>
    <submittedName>
        <fullName evidence="1">Ribosomal RNA-processing protein 7</fullName>
    </submittedName>
</protein>
<proteinExistence type="predicted"/>
<comment type="caution">
    <text evidence="1">The sequence shown here is derived from an EMBL/GenBank/DDBJ whole genome shotgun (WGS) entry which is preliminary data.</text>
</comment>
<dbReference type="Proteomes" id="UP000827976">
    <property type="component" value="Chromosome 9"/>
</dbReference>
<organism evidence="1 2">
    <name type="scientific">Dioscorea alata</name>
    <name type="common">Purple yam</name>
    <dbReference type="NCBI Taxonomy" id="55571"/>
    <lineage>
        <taxon>Eukaryota</taxon>
        <taxon>Viridiplantae</taxon>
        <taxon>Streptophyta</taxon>
        <taxon>Embryophyta</taxon>
        <taxon>Tracheophyta</taxon>
        <taxon>Spermatophyta</taxon>
        <taxon>Magnoliopsida</taxon>
        <taxon>Liliopsida</taxon>
        <taxon>Dioscoreales</taxon>
        <taxon>Dioscoreaceae</taxon>
        <taxon>Dioscorea</taxon>
    </lineage>
</organism>
<accession>A0ACB7VED4</accession>
<gene>
    <name evidence="1" type="ORF">IHE45_09G040600</name>
</gene>
<keyword evidence="2" id="KW-1185">Reference proteome</keyword>
<evidence type="ECO:0000313" key="1">
    <source>
        <dbReference type="EMBL" id="KAH7672219.1"/>
    </source>
</evidence>
<name>A0ACB7VED4_DIOAL</name>